<dbReference type="GO" id="GO:0004672">
    <property type="term" value="F:protein kinase activity"/>
    <property type="evidence" value="ECO:0007669"/>
    <property type="project" value="InterPro"/>
</dbReference>
<evidence type="ECO:0000256" key="4">
    <source>
        <dbReference type="ARBA" id="ARBA00022840"/>
    </source>
</evidence>
<keyword evidence="4" id="KW-0067">ATP-binding</keyword>
<accession>A0AA42AZ89</accession>
<evidence type="ECO:0000256" key="1">
    <source>
        <dbReference type="ARBA" id="ARBA00022679"/>
    </source>
</evidence>
<organism evidence="7 8">
    <name type="scientific">Papaver nudicaule</name>
    <name type="common">Iceland poppy</name>
    <dbReference type="NCBI Taxonomy" id="74823"/>
    <lineage>
        <taxon>Eukaryota</taxon>
        <taxon>Viridiplantae</taxon>
        <taxon>Streptophyta</taxon>
        <taxon>Embryophyta</taxon>
        <taxon>Tracheophyta</taxon>
        <taxon>Spermatophyta</taxon>
        <taxon>Magnoliopsida</taxon>
        <taxon>Ranunculales</taxon>
        <taxon>Papaveraceae</taxon>
        <taxon>Papaveroideae</taxon>
        <taxon>Papaver</taxon>
    </lineage>
</organism>
<evidence type="ECO:0000313" key="8">
    <source>
        <dbReference type="Proteomes" id="UP001177140"/>
    </source>
</evidence>
<reference evidence="7" key="1">
    <citation type="submission" date="2022-03" db="EMBL/GenBank/DDBJ databases">
        <title>A functionally conserved STORR gene fusion in Papaver species that diverged 16.8 million years ago.</title>
        <authorList>
            <person name="Catania T."/>
        </authorList>
    </citation>
    <scope>NUCLEOTIDE SEQUENCE</scope>
    <source>
        <strain evidence="7">S-191538</strain>
    </source>
</reference>
<keyword evidence="2" id="KW-0547">Nucleotide-binding</keyword>
<dbReference type="AlphaFoldDB" id="A0AA42AZ89"/>
<evidence type="ECO:0000256" key="2">
    <source>
        <dbReference type="ARBA" id="ARBA00022741"/>
    </source>
</evidence>
<protein>
    <recommendedName>
        <fullName evidence="6">Protein kinase domain-containing protein</fullName>
    </recommendedName>
</protein>
<dbReference type="EMBL" id="JAJJMA010268471">
    <property type="protein sequence ID" value="MCL7045315.1"/>
    <property type="molecule type" value="Genomic_DNA"/>
</dbReference>
<dbReference type="PROSITE" id="PS50011">
    <property type="entry name" value="PROTEIN_KINASE_DOM"/>
    <property type="match status" value="1"/>
</dbReference>
<dbReference type="FunFam" id="3.30.200.20:FF:000162">
    <property type="entry name" value="Adenine nucleotide alpha hydrolase-like domain kinase"/>
    <property type="match status" value="1"/>
</dbReference>
<comment type="caution">
    <text evidence="7">The sequence shown here is derived from an EMBL/GenBank/DDBJ whole genome shotgun (WGS) entry which is preliminary data.</text>
</comment>
<dbReference type="InterPro" id="IPR052059">
    <property type="entry name" value="CR_Ser/Thr_kinase"/>
</dbReference>
<dbReference type="Proteomes" id="UP001177140">
    <property type="component" value="Unassembled WGS sequence"/>
</dbReference>
<keyword evidence="8" id="KW-1185">Reference proteome</keyword>
<feature type="domain" description="Protein kinase" evidence="6">
    <location>
        <begin position="82"/>
        <end position="162"/>
    </location>
</feature>
<proteinExistence type="predicted"/>
<evidence type="ECO:0000313" key="7">
    <source>
        <dbReference type="EMBL" id="MCL7045315.1"/>
    </source>
</evidence>
<sequence length="162" mass="18342">MPIMGRETVTEQEPTKSESANGKFMMRWIQELSQKSFSLSIKDGVRRTSDTKGKEKKEKYGWEEIQSGDFSYKQLQAATQDFSPANKIREDGFGSVYKGVLPDGRAITVKVTSLNSKQGKKEFLNEINAVSTLRHPNIVTMLGHCVAVDNRLLWVPAKWESR</sequence>
<evidence type="ECO:0000256" key="5">
    <source>
        <dbReference type="SAM" id="MobiDB-lite"/>
    </source>
</evidence>
<dbReference type="InterPro" id="IPR000719">
    <property type="entry name" value="Prot_kinase_dom"/>
</dbReference>
<gene>
    <name evidence="7" type="ORF">MKW94_007672</name>
</gene>
<dbReference type="Gene3D" id="3.30.200.20">
    <property type="entry name" value="Phosphorylase Kinase, domain 1"/>
    <property type="match status" value="1"/>
</dbReference>
<dbReference type="SUPFAM" id="SSF56112">
    <property type="entry name" value="Protein kinase-like (PK-like)"/>
    <property type="match status" value="1"/>
</dbReference>
<feature type="region of interest" description="Disordered" evidence="5">
    <location>
        <begin position="1"/>
        <end position="22"/>
    </location>
</feature>
<evidence type="ECO:0000256" key="3">
    <source>
        <dbReference type="ARBA" id="ARBA00022777"/>
    </source>
</evidence>
<dbReference type="Pfam" id="PF07714">
    <property type="entry name" value="PK_Tyr_Ser-Thr"/>
    <property type="match status" value="1"/>
</dbReference>
<dbReference type="PANTHER" id="PTHR47973">
    <property type="entry name" value="CYSTEINE-RICH RECEPTOR-LIKE PROTEIN KINASE 3"/>
    <property type="match status" value="1"/>
</dbReference>
<keyword evidence="1" id="KW-0808">Transferase</keyword>
<dbReference type="GO" id="GO:0005524">
    <property type="term" value="F:ATP binding"/>
    <property type="evidence" value="ECO:0007669"/>
    <property type="project" value="UniProtKB-KW"/>
</dbReference>
<keyword evidence="3" id="KW-0418">Kinase</keyword>
<dbReference type="InterPro" id="IPR001245">
    <property type="entry name" value="Ser-Thr/Tyr_kinase_cat_dom"/>
</dbReference>
<name>A0AA42AZ89_PAPNU</name>
<dbReference type="InterPro" id="IPR011009">
    <property type="entry name" value="Kinase-like_dom_sf"/>
</dbReference>
<evidence type="ECO:0000259" key="6">
    <source>
        <dbReference type="PROSITE" id="PS50011"/>
    </source>
</evidence>